<comment type="caution">
    <text evidence="1">The sequence shown here is derived from an EMBL/GenBank/DDBJ whole genome shotgun (WGS) entry which is preliminary data.</text>
</comment>
<organism evidence="1 2">
    <name type="scientific">Microlunatus spumicola</name>
    <dbReference type="NCBI Taxonomy" id="81499"/>
    <lineage>
        <taxon>Bacteria</taxon>
        <taxon>Bacillati</taxon>
        <taxon>Actinomycetota</taxon>
        <taxon>Actinomycetes</taxon>
        <taxon>Propionibacteriales</taxon>
        <taxon>Propionibacteriaceae</taxon>
        <taxon>Microlunatus</taxon>
    </lineage>
</organism>
<accession>A0ABP6XZ11</accession>
<evidence type="ECO:0000313" key="1">
    <source>
        <dbReference type="EMBL" id="GAA3574374.1"/>
    </source>
</evidence>
<name>A0ABP6XZ11_9ACTN</name>
<keyword evidence="2" id="KW-1185">Reference proteome</keyword>
<dbReference type="Proteomes" id="UP001500767">
    <property type="component" value="Unassembled WGS sequence"/>
</dbReference>
<evidence type="ECO:0000313" key="2">
    <source>
        <dbReference type="Proteomes" id="UP001500767"/>
    </source>
</evidence>
<dbReference type="EMBL" id="BAAAYR010000004">
    <property type="protein sequence ID" value="GAA3574374.1"/>
    <property type="molecule type" value="Genomic_DNA"/>
</dbReference>
<reference evidence="2" key="1">
    <citation type="journal article" date="2019" name="Int. J. Syst. Evol. Microbiol.">
        <title>The Global Catalogue of Microorganisms (GCM) 10K type strain sequencing project: providing services to taxonomists for standard genome sequencing and annotation.</title>
        <authorList>
            <consortium name="The Broad Institute Genomics Platform"/>
            <consortium name="The Broad Institute Genome Sequencing Center for Infectious Disease"/>
            <person name="Wu L."/>
            <person name="Ma J."/>
        </authorList>
    </citation>
    <scope>NUCLEOTIDE SEQUENCE [LARGE SCALE GENOMIC DNA]</scope>
    <source>
        <strain evidence="2">JCM 16540</strain>
    </source>
</reference>
<protein>
    <recommendedName>
        <fullName evidence="3">DUF4352 domain-containing protein</fullName>
    </recommendedName>
</protein>
<gene>
    <name evidence="1" type="ORF">GCM10022197_34220</name>
</gene>
<sequence>MSLVSVKATTVKAAGPADSSGPGVLVRLKMANTTGRTLDTSFVQVNVSNEAGDPGTLVIGRPTDAISGSLRAGRSAEGAYAFVLDDAGSGPLTVAVYVTSGQPVVTFRGRAS</sequence>
<evidence type="ECO:0008006" key="3">
    <source>
        <dbReference type="Google" id="ProtNLM"/>
    </source>
</evidence>
<proteinExistence type="predicted"/>